<feature type="region of interest" description="Disordered" evidence="1">
    <location>
        <begin position="704"/>
        <end position="759"/>
    </location>
</feature>
<protein>
    <submittedName>
        <fullName evidence="3">Endoglucanase</fullName>
    </submittedName>
</protein>
<dbReference type="PANTHER" id="PTHR18063:SF6">
    <property type="entry name" value="UBIQUITIN CARBOXYL-TERMINAL HYDROLASE"/>
    <property type="match status" value="1"/>
</dbReference>
<dbReference type="PANTHER" id="PTHR18063">
    <property type="entry name" value="NF-E2 INDUCIBLE PROTEIN"/>
    <property type="match status" value="1"/>
</dbReference>
<dbReference type="AlphaFoldDB" id="A0A4D6LRK1"/>
<accession>A0A4D6LRK1</accession>
<feature type="compositionally biased region" description="Basic and acidic residues" evidence="1">
    <location>
        <begin position="748"/>
        <end position="759"/>
    </location>
</feature>
<organism evidence="3 4">
    <name type="scientific">Vigna unguiculata</name>
    <name type="common">Cowpea</name>
    <dbReference type="NCBI Taxonomy" id="3917"/>
    <lineage>
        <taxon>Eukaryota</taxon>
        <taxon>Viridiplantae</taxon>
        <taxon>Streptophyta</taxon>
        <taxon>Embryophyta</taxon>
        <taxon>Tracheophyta</taxon>
        <taxon>Spermatophyta</taxon>
        <taxon>Magnoliopsida</taxon>
        <taxon>eudicotyledons</taxon>
        <taxon>Gunneridae</taxon>
        <taxon>Pentapetalae</taxon>
        <taxon>rosids</taxon>
        <taxon>fabids</taxon>
        <taxon>Fabales</taxon>
        <taxon>Fabaceae</taxon>
        <taxon>Papilionoideae</taxon>
        <taxon>50 kb inversion clade</taxon>
        <taxon>NPAAA clade</taxon>
        <taxon>indigoferoid/millettioid clade</taxon>
        <taxon>Phaseoleae</taxon>
        <taxon>Vigna</taxon>
    </lineage>
</organism>
<proteinExistence type="predicted"/>
<keyword evidence="4" id="KW-1185">Reference proteome</keyword>
<dbReference type="Pfam" id="PF04424">
    <property type="entry name" value="MINDY_DUB"/>
    <property type="match status" value="1"/>
</dbReference>
<evidence type="ECO:0000313" key="4">
    <source>
        <dbReference type="Proteomes" id="UP000501690"/>
    </source>
</evidence>
<dbReference type="EMBL" id="CP039348">
    <property type="protein sequence ID" value="QCD91619.1"/>
    <property type="molecule type" value="Genomic_DNA"/>
</dbReference>
<feature type="compositionally biased region" description="Polar residues" evidence="1">
    <location>
        <begin position="40"/>
        <end position="50"/>
    </location>
</feature>
<dbReference type="GO" id="GO:0071944">
    <property type="term" value="C:cell periphery"/>
    <property type="evidence" value="ECO:0007669"/>
    <property type="project" value="TreeGrafter"/>
</dbReference>
<dbReference type="GO" id="GO:0004843">
    <property type="term" value="F:cysteine-type deubiquitinase activity"/>
    <property type="evidence" value="ECO:0007669"/>
    <property type="project" value="InterPro"/>
</dbReference>
<dbReference type="GO" id="GO:0016807">
    <property type="term" value="F:cysteine-type carboxypeptidase activity"/>
    <property type="evidence" value="ECO:0007669"/>
    <property type="project" value="TreeGrafter"/>
</dbReference>
<feature type="region of interest" description="Disordered" evidence="1">
    <location>
        <begin position="338"/>
        <end position="367"/>
    </location>
</feature>
<dbReference type="InterPro" id="IPR007518">
    <property type="entry name" value="MINDY"/>
</dbReference>
<dbReference type="GO" id="GO:1990380">
    <property type="term" value="F:K48-linked deubiquitinase activity"/>
    <property type="evidence" value="ECO:0007669"/>
    <property type="project" value="InterPro"/>
</dbReference>
<evidence type="ECO:0000256" key="1">
    <source>
        <dbReference type="SAM" id="MobiDB-lite"/>
    </source>
</evidence>
<feature type="region of interest" description="Disordered" evidence="1">
    <location>
        <begin position="40"/>
        <end position="66"/>
    </location>
</feature>
<feature type="compositionally biased region" description="Basic and acidic residues" evidence="1">
    <location>
        <begin position="54"/>
        <end position="65"/>
    </location>
</feature>
<dbReference type="GO" id="GO:0071108">
    <property type="term" value="P:protein K48-linked deubiquitination"/>
    <property type="evidence" value="ECO:0007669"/>
    <property type="project" value="TreeGrafter"/>
</dbReference>
<evidence type="ECO:0000313" key="3">
    <source>
        <dbReference type="EMBL" id="QCD91619.1"/>
    </source>
</evidence>
<sequence>MVCPSRVPSDLLEKLRATVFLKQKQVGKVRYCGVGSKSGTIEMASSSSPTDQQQLRDEDREEEHPPLQPVKECVHKTKTIQFLGRTTPIVLQNDNGPCPLLAICNVLLLRNNLNLSPDIAEVSQEKLLSLVAERLIDSNSNVNNKDAGYVENQQQNIADAIDLLPRLATGIDVNIKFRRIADFEFTRECAIFDLLDIPLYHGWIVDPQDYDTANAIGSKSYNALMGELVSLETLNMDVHHKNVAEEDCVDFVAATTATLGVPSPSLSKTRSFEDSPQSISDQIPRKGDLEEEAELLRILKLSEADSKASISDPVAVHVNGGEISASMEGHMSNEQVINMDSGDKLGSSAGAGNTHFHDSEPSVSDDITASDRDLNKQISSTSTSTLVEAANSSLKTDTVSDLHQSTYTGTKESSDQNDVIEKNSLDALVQNDSEIIPSPKEYSVSDVSGGDGKIHDQSTPTTIDHEVVGESHGPDATRSLHLSPGHADSDSRSISYQQTDVSGALTSSVHGSEPIYEGEECVLDRRTFEDREPVYEGEVVLAEQADKSTLASPDLRAKDELTPEQGELIKSFLRNNASQLTFYGLFCLQDGLKERELCVFFRNNHFSTMFKYEGELYLLATDQGYINQPDLVWEKLNEVNGDSLFMTSNFKEFKVENHENSTWNESDVLTSTADYLASIDSATQAGLDINSDLQLAIALQQQEFDQQPSRQNNLQQSSISGNSRLVTGPQVARNTGRQASSASTSPRPDGKSKEKCIVM</sequence>
<reference evidence="3 4" key="1">
    <citation type="submission" date="2019-04" db="EMBL/GenBank/DDBJ databases">
        <title>An improved genome assembly and genetic linkage map for asparagus bean, Vigna unguiculata ssp. sesquipedialis.</title>
        <authorList>
            <person name="Xia Q."/>
            <person name="Zhang R."/>
            <person name="Dong Y."/>
        </authorList>
    </citation>
    <scope>NUCLEOTIDE SEQUENCE [LARGE SCALE GENOMIC DNA]</scope>
    <source>
        <tissue evidence="3">Leaf</tissue>
    </source>
</reference>
<dbReference type="Proteomes" id="UP000501690">
    <property type="component" value="Linkage Group LG4"/>
</dbReference>
<feature type="compositionally biased region" description="Basic and acidic residues" evidence="1">
    <location>
        <begin position="463"/>
        <end position="475"/>
    </location>
</feature>
<gene>
    <name evidence="3" type="ORF">DEO72_LG4g2585</name>
</gene>
<dbReference type="GO" id="GO:0005829">
    <property type="term" value="C:cytosol"/>
    <property type="evidence" value="ECO:0007669"/>
    <property type="project" value="TreeGrafter"/>
</dbReference>
<feature type="compositionally biased region" description="Polar residues" evidence="1">
    <location>
        <begin position="732"/>
        <end position="746"/>
    </location>
</feature>
<evidence type="ECO:0000259" key="2">
    <source>
        <dbReference type="Pfam" id="PF04424"/>
    </source>
</evidence>
<name>A0A4D6LRK1_VIGUN</name>
<feature type="compositionally biased region" description="Polar residues" evidence="1">
    <location>
        <begin position="704"/>
        <end position="725"/>
    </location>
</feature>
<dbReference type="InterPro" id="IPR033979">
    <property type="entry name" value="MINDY_domain"/>
</dbReference>
<feature type="compositionally biased region" description="Polar residues" evidence="1">
    <location>
        <begin position="492"/>
        <end position="510"/>
    </location>
</feature>
<feature type="region of interest" description="Disordered" evidence="1">
    <location>
        <begin position="431"/>
        <end position="511"/>
    </location>
</feature>
<feature type="domain" description="MINDY deubiquitinase" evidence="2">
    <location>
        <begin position="74"/>
        <end position="650"/>
    </location>
</feature>
<feature type="region of interest" description="Disordered" evidence="1">
    <location>
        <begin position="264"/>
        <end position="286"/>
    </location>
</feature>
<feature type="compositionally biased region" description="Polar residues" evidence="1">
    <location>
        <begin position="264"/>
        <end position="281"/>
    </location>
</feature>